<dbReference type="InterPro" id="IPR046464">
    <property type="entry name" value="SWI-SNF_Ssr4_C"/>
</dbReference>
<feature type="coiled-coil region" evidence="1">
    <location>
        <begin position="122"/>
        <end position="149"/>
    </location>
</feature>
<accession>A0AAF0FBH5</accession>
<evidence type="ECO:0000256" key="1">
    <source>
        <dbReference type="SAM" id="Coils"/>
    </source>
</evidence>
<name>A0AAF0FBH5_9BASI</name>
<reference evidence="4" key="1">
    <citation type="submission" date="2023-02" db="EMBL/GenBank/DDBJ databases">
        <title>Mating type loci evolution in Malassezia.</title>
        <authorList>
            <person name="Coelho M.A."/>
        </authorList>
    </citation>
    <scope>NUCLEOTIDE SEQUENCE</scope>
    <source>
        <strain evidence="4">CBS 14136</strain>
    </source>
</reference>
<proteinExistence type="predicted"/>
<gene>
    <name evidence="4" type="ORF">MPSI1_002075</name>
</gene>
<feature type="region of interest" description="Disordered" evidence="2">
    <location>
        <begin position="1"/>
        <end position="49"/>
    </location>
</feature>
<feature type="compositionally biased region" description="Basic and acidic residues" evidence="2">
    <location>
        <begin position="208"/>
        <end position="217"/>
    </location>
</feature>
<protein>
    <recommendedName>
        <fullName evidence="3">SWI/SNF and RSC complexes subunit Ssr4 C-terminal domain-containing protein</fullName>
    </recommendedName>
</protein>
<sequence>MRTGETGVHVPSTRGRKRKNPLLPSTWDPANAARSNMPRASSVQGGQTIPATQRPYYNLVFGTEPDEDIADALVVDTLDVVTPRDLATARYARNHELLERILGPDRLDTMRAPPSPYEHTNPEQLRTELKSLESEIQQLDKDCAHRLKQWKNPENNQGDADNHLEDWEVQPSQGAILGIGHIRASPSPDIASQINARRTTAAAPPSTEIREAIEKVNQDAGLSTASTEAFPPAQPPAQALAADTTGESRSPNTSIPKREDTPGSHTPA</sequence>
<feature type="compositionally biased region" description="Polar residues" evidence="2">
    <location>
        <begin position="38"/>
        <end position="49"/>
    </location>
</feature>
<dbReference type="EMBL" id="CP118376">
    <property type="protein sequence ID" value="WFD43414.1"/>
    <property type="molecule type" value="Genomic_DNA"/>
</dbReference>
<dbReference type="Pfam" id="PF20497">
    <property type="entry name" value="SWI-SNF_Ssr4_C"/>
    <property type="match status" value="1"/>
</dbReference>
<evidence type="ECO:0000256" key="2">
    <source>
        <dbReference type="SAM" id="MobiDB-lite"/>
    </source>
</evidence>
<keyword evidence="1" id="KW-0175">Coiled coil</keyword>
<organism evidence="4 5">
    <name type="scientific">Malassezia psittaci</name>
    <dbReference type="NCBI Taxonomy" id="1821823"/>
    <lineage>
        <taxon>Eukaryota</taxon>
        <taxon>Fungi</taxon>
        <taxon>Dikarya</taxon>
        <taxon>Basidiomycota</taxon>
        <taxon>Ustilaginomycotina</taxon>
        <taxon>Malasseziomycetes</taxon>
        <taxon>Malasseziales</taxon>
        <taxon>Malasseziaceae</taxon>
        <taxon>Malassezia</taxon>
    </lineage>
</organism>
<evidence type="ECO:0000313" key="5">
    <source>
        <dbReference type="Proteomes" id="UP001214628"/>
    </source>
</evidence>
<feature type="domain" description="SWI/SNF and RSC complexes subunit Ssr4 C-terminal" evidence="3">
    <location>
        <begin position="70"/>
        <end position="102"/>
    </location>
</feature>
<feature type="region of interest" description="Disordered" evidence="2">
    <location>
        <begin position="196"/>
        <end position="268"/>
    </location>
</feature>
<dbReference type="AlphaFoldDB" id="A0AAF0FBH5"/>
<feature type="compositionally biased region" description="Low complexity" evidence="2">
    <location>
        <begin position="196"/>
        <end position="205"/>
    </location>
</feature>
<evidence type="ECO:0000313" key="4">
    <source>
        <dbReference type="EMBL" id="WFD43414.1"/>
    </source>
</evidence>
<evidence type="ECO:0000259" key="3">
    <source>
        <dbReference type="Pfam" id="PF20497"/>
    </source>
</evidence>
<feature type="compositionally biased region" description="Polar residues" evidence="2">
    <location>
        <begin position="245"/>
        <end position="255"/>
    </location>
</feature>
<dbReference type="Proteomes" id="UP001214628">
    <property type="component" value="Chromosome 2"/>
</dbReference>
<keyword evidence="5" id="KW-1185">Reference proteome</keyword>